<evidence type="ECO:0000256" key="2">
    <source>
        <dbReference type="SAM" id="MobiDB-lite"/>
    </source>
</evidence>
<evidence type="ECO:0000313" key="8">
    <source>
        <dbReference type="Proteomes" id="UP001597090"/>
    </source>
</evidence>
<evidence type="ECO:0000259" key="4">
    <source>
        <dbReference type="Pfam" id="PF15653"/>
    </source>
</evidence>
<dbReference type="NCBIfam" id="TIGR03696">
    <property type="entry name" value="Rhs_assc_core"/>
    <property type="match status" value="1"/>
</dbReference>
<dbReference type="Pfam" id="PF25023">
    <property type="entry name" value="TEN_YD-shell"/>
    <property type="match status" value="1"/>
</dbReference>
<keyword evidence="1" id="KW-0677">Repeat</keyword>
<feature type="domain" description="Tox-URI2" evidence="4">
    <location>
        <begin position="1435"/>
        <end position="1506"/>
    </location>
</feature>
<dbReference type="Pfam" id="PF03527">
    <property type="entry name" value="RHS"/>
    <property type="match status" value="1"/>
</dbReference>
<sequence>MTIAAKHFDPQLGIDIHLTVVPPLPVPIPLPTPHIGIVLDPFDYLPFIGNEVHVNGVKSATAGTGGLDIHIPLGAWLPTLKMPAGPQFEDELFMGSMTVLNSGEPFSRVAMPVLDCNFIGMIPPFRLRKPKKPKLSLSLPTAINIAIPASVFIGGPPTISLQAMAFKAAFKLAGKAFRRGGAAFQKLRRKMFANLPSGFLKCKVLRAEPVDIRDGSVSVTHEDFAIPGRLPLAWTRIYHSNDGHAGACGHGWQTPADLRLQLETDGSAMFVDCGSVAWFPRLPAGEGSEHAVLELVDGARLTRDGAALWVQTKAGLRYAFGGHVHQVDTVGTRHLQIERIEDLCGNHWRFERRDGHLVRIVESGINDAKSGQPLQGRFIELQSRHGRIDRIDLHDPATGLSHLLATYEYSADGDLLAAFDPLGAPRSFEYQDHHLLRHTDRVGMSFYYGYNRHWQVVHAWGDGGLYDYTFRYDRLLNETEVTDSLGHVSIVKFDQDGLPLCEIDPLDGATIFEYDDVGRTTALIDPMGLRTQMAYDARGNLLKLTRPDGSTLTSQYDDNDRLVAIIDPAGATWSQHTDERGLLRRQTDPLGANSSYEYDTNGQLRSHTNARGAITGLHFDRYGQLAGIVDPLGHASRFEHDALGRLCRQTDPLGRVTRYHHDAKGRLLSIDSPGGASVACEYDAEDQLLRYQDEAGTQTRLTYVGIGQVGKRIQADGHSVEYHYDTEENLVGLTNQRGEKYLLRRDALGRIVEEIDYWGQTRHYQYDAASRLVATIDPLGQRIGFDTDKLGRIIRKTLADVDQPGQPLHETFCYDKRGQLVELRNPHRLVKRRFDVAGQLLEELQDGFRIAHRYDEVGNRIARETSAGNRLVCGFDLRDQAVSIAINDEAPITLQRDALGRTVGEQLSARVERQFAYDARNLLSAQSVLRDAAPLFETRYDYDQAGNLARRSDSQHGEDSYQYDLMGRLLQHTEPKGRIARYLHDPAGDRLHTRIQQVQMRRAVGGDSESDVLWTREGSFEGVHYVFDRAGDLVRRGGQGGADDPDALQLRWDANHRLADSRRNGQVTTYGYDPLGRRAFKRNPTHTTRFFWDGDALLGEVEQANDDPDGTAIWNGNIANLGEARKRQEQLDALHQRAREYVYYPGSFVPLALIEKCTGVAHDTDFESPNHPRQHASKATPPAHGARQRAPEDRRSNSLSSLRPLLSRDAPVIKAKRVVASAQGVGGLGGLGSPHLGPSEESADHAETPPRVIPEAGVTAATTDAATKPLGFGIALGRTPLRDTVPSPIADVTTSSGVEPEQPTPESEATGFTAIYHYHVDPNGCPTKITDPCGAVVWSASYTAWGAMRELSVERVDNPLRYQGQYFDPESGLHYNRYRYYDPLSEQFIGQDPLGLEAGENVYRFAPNTLGWIDPLGLDELYALVASRDGWYPVMQYGQRTPIGYMHLRRGELWKIGETKTPKTRYSGAWLRRNSLDYRTVFEGTTKQVNHALERMKISGYLAWKGFLPPGNKCRH</sequence>
<dbReference type="InterPro" id="IPR045351">
    <property type="entry name" value="DUF6531"/>
</dbReference>
<keyword evidence="8" id="KW-1185">Reference proteome</keyword>
<feature type="domain" description="RHS protein conserved region" evidence="3">
    <location>
        <begin position="1315"/>
        <end position="1350"/>
    </location>
</feature>
<reference evidence="8" key="1">
    <citation type="journal article" date="2019" name="Int. J. Syst. Evol. Microbiol.">
        <title>The Global Catalogue of Microorganisms (GCM) 10K type strain sequencing project: providing services to taxonomists for standard genome sequencing and annotation.</title>
        <authorList>
            <consortium name="The Broad Institute Genomics Platform"/>
            <consortium name="The Broad Institute Genome Sequencing Center for Infectious Disease"/>
            <person name="Wu L."/>
            <person name="Ma J."/>
        </authorList>
    </citation>
    <scope>NUCLEOTIDE SEQUENCE [LARGE SCALE GENOMIC DNA]</scope>
    <source>
        <strain evidence="8">CCUG 55491</strain>
    </source>
</reference>
<dbReference type="PANTHER" id="PTHR32305">
    <property type="match status" value="1"/>
</dbReference>
<dbReference type="CDD" id="cd14740">
    <property type="entry name" value="PAAR_4"/>
    <property type="match status" value="1"/>
</dbReference>
<dbReference type="Pfam" id="PF20148">
    <property type="entry name" value="DUF6531"/>
    <property type="match status" value="1"/>
</dbReference>
<evidence type="ECO:0000259" key="5">
    <source>
        <dbReference type="Pfam" id="PF20148"/>
    </source>
</evidence>
<dbReference type="Proteomes" id="UP001597090">
    <property type="component" value="Unassembled WGS sequence"/>
</dbReference>
<feature type="domain" description="Teneurin-like YD-shell" evidence="6">
    <location>
        <begin position="593"/>
        <end position="753"/>
    </location>
</feature>
<evidence type="ECO:0000259" key="3">
    <source>
        <dbReference type="Pfam" id="PF03527"/>
    </source>
</evidence>
<dbReference type="PANTHER" id="PTHR32305:SF15">
    <property type="entry name" value="PROTEIN RHSA-RELATED"/>
    <property type="match status" value="1"/>
</dbReference>
<dbReference type="EMBL" id="JBHTIH010000002">
    <property type="protein sequence ID" value="MFD0738592.1"/>
    <property type="molecule type" value="Genomic_DNA"/>
</dbReference>
<name>A0ABW2YK76_9GAMM</name>
<dbReference type="InterPro" id="IPR028899">
    <property type="entry name" value="Tox-URI2_dom"/>
</dbReference>
<evidence type="ECO:0000313" key="7">
    <source>
        <dbReference type="EMBL" id="MFD0738592.1"/>
    </source>
</evidence>
<dbReference type="InterPro" id="IPR001826">
    <property type="entry name" value="RHS"/>
</dbReference>
<proteinExistence type="predicted"/>
<organism evidence="7 8">
    <name type="scientific">Lysobacter koreensis</name>
    <dbReference type="NCBI Taxonomy" id="266122"/>
    <lineage>
        <taxon>Bacteria</taxon>
        <taxon>Pseudomonadati</taxon>
        <taxon>Pseudomonadota</taxon>
        <taxon>Gammaproteobacteria</taxon>
        <taxon>Lysobacterales</taxon>
        <taxon>Lysobacteraceae</taxon>
        <taxon>Lysobacter</taxon>
    </lineage>
</organism>
<feature type="region of interest" description="Disordered" evidence="2">
    <location>
        <begin position="1164"/>
        <end position="1203"/>
    </location>
</feature>
<dbReference type="Pfam" id="PF05593">
    <property type="entry name" value="RHS_repeat"/>
    <property type="match status" value="2"/>
</dbReference>
<feature type="domain" description="DUF6531" evidence="5">
    <location>
        <begin position="208"/>
        <end position="272"/>
    </location>
</feature>
<dbReference type="InterPro" id="IPR031325">
    <property type="entry name" value="RHS_repeat"/>
</dbReference>
<dbReference type="PRINTS" id="PR00394">
    <property type="entry name" value="RHSPROTEIN"/>
</dbReference>
<dbReference type="InterPro" id="IPR056823">
    <property type="entry name" value="TEN-like_YD-shell"/>
</dbReference>
<gene>
    <name evidence="7" type="ORF">ACFQZQ_04735</name>
</gene>
<dbReference type="InterPro" id="IPR022385">
    <property type="entry name" value="Rhs_assc_core"/>
</dbReference>
<dbReference type="Gene3D" id="2.180.10.10">
    <property type="entry name" value="RHS repeat-associated core"/>
    <property type="match status" value="4"/>
</dbReference>
<dbReference type="NCBIfam" id="TIGR01643">
    <property type="entry name" value="YD_repeat_2x"/>
    <property type="match status" value="7"/>
</dbReference>
<evidence type="ECO:0000256" key="1">
    <source>
        <dbReference type="ARBA" id="ARBA00022737"/>
    </source>
</evidence>
<evidence type="ECO:0000259" key="6">
    <source>
        <dbReference type="Pfam" id="PF25023"/>
    </source>
</evidence>
<comment type="caution">
    <text evidence="7">The sequence shown here is derived from an EMBL/GenBank/DDBJ whole genome shotgun (WGS) entry which is preliminary data.</text>
</comment>
<dbReference type="InterPro" id="IPR006530">
    <property type="entry name" value="YD"/>
</dbReference>
<protein>
    <submittedName>
        <fullName evidence="7">RHS repeat-associated core domain-containing protein</fullName>
    </submittedName>
</protein>
<dbReference type="InterPro" id="IPR050708">
    <property type="entry name" value="T6SS_VgrG/RHS"/>
</dbReference>
<dbReference type="RefSeq" id="WP_386811505.1">
    <property type="nucleotide sequence ID" value="NZ_JBHTIH010000002.1"/>
</dbReference>
<dbReference type="Pfam" id="PF15653">
    <property type="entry name" value="Tox-URI2"/>
    <property type="match status" value="1"/>
</dbReference>
<feature type="region of interest" description="Disordered" evidence="2">
    <location>
        <begin position="1224"/>
        <end position="1249"/>
    </location>
</feature>
<accession>A0ABW2YK76</accession>